<keyword evidence="1" id="KW-0969">Cilium</keyword>
<gene>
    <name evidence="1" type="ORF">SAMN06265373_101846</name>
</gene>
<comment type="caution">
    <text evidence="1">The sequence shown here is derived from an EMBL/GenBank/DDBJ whole genome shotgun (WGS) entry which is preliminary data.</text>
</comment>
<keyword evidence="1" id="KW-0282">Flagellum</keyword>
<dbReference type="PANTHER" id="PTHR42792">
    <property type="entry name" value="FLAGELLIN"/>
    <property type="match status" value="1"/>
</dbReference>
<dbReference type="PANTHER" id="PTHR42792:SF1">
    <property type="entry name" value="FLAGELLAR HOOK-ASSOCIATED PROTEIN 3"/>
    <property type="match status" value="1"/>
</dbReference>
<reference evidence="1 2" key="1">
    <citation type="submission" date="2017-05" db="EMBL/GenBank/DDBJ databases">
        <authorList>
            <person name="Varghese N."/>
            <person name="Submissions S."/>
        </authorList>
    </citation>
    <scope>NUCLEOTIDE SEQUENCE [LARGE SCALE GENOMIC DNA]</scope>
    <source>
        <strain evidence="1 2">DSM 29734</strain>
    </source>
</reference>
<evidence type="ECO:0000313" key="2">
    <source>
        <dbReference type="Proteomes" id="UP001157961"/>
    </source>
</evidence>
<accession>A0ABY1NF53</accession>
<dbReference type="SUPFAM" id="SSF64518">
    <property type="entry name" value="Phase 1 flagellin"/>
    <property type="match status" value="1"/>
</dbReference>
<keyword evidence="1" id="KW-0966">Cell projection</keyword>
<proteinExistence type="predicted"/>
<evidence type="ECO:0000313" key="1">
    <source>
        <dbReference type="EMBL" id="SMP08148.1"/>
    </source>
</evidence>
<dbReference type="Gene3D" id="1.20.1330.10">
    <property type="entry name" value="f41 fragment of flagellin, N-terminal domain"/>
    <property type="match status" value="1"/>
</dbReference>
<protein>
    <submittedName>
        <fullName evidence="1">Flagellar hook-associated protein 3 FlgL</fullName>
    </submittedName>
</protein>
<dbReference type="RefSeq" id="WP_283424679.1">
    <property type="nucleotide sequence ID" value="NZ_FXTY01000001.1"/>
</dbReference>
<keyword evidence="2" id="KW-1185">Reference proteome</keyword>
<dbReference type="EMBL" id="FXTY01000001">
    <property type="protein sequence ID" value="SMP08148.1"/>
    <property type="molecule type" value="Genomic_DNA"/>
</dbReference>
<dbReference type="InterPro" id="IPR001492">
    <property type="entry name" value="Flagellin"/>
</dbReference>
<organism evidence="1 2">
    <name type="scientific">Shimia sagamensis</name>
    <dbReference type="NCBI Taxonomy" id="1566352"/>
    <lineage>
        <taxon>Bacteria</taxon>
        <taxon>Pseudomonadati</taxon>
        <taxon>Pseudomonadota</taxon>
        <taxon>Alphaproteobacteria</taxon>
        <taxon>Rhodobacterales</taxon>
        <taxon>Roseobacteraceae</taxon>
    </lineage>
</organism>
<name>A0ABY1NF53_9RHOB</name>
<dbReference type="Proteomes" id="UP001157961">
    <property type="component" value="Unassembled WGS sequence"/>
</dbReference>
<sequence length="336" mass="35667">MAITSIGDMASHMMNSRRTTAVKQDLNRLAYELGSGRKADVAAALKGDFNMLAGVERQLTVLNGYDIATKDAQLFLETAQATLGQIHTVTGDLGRDLLSASESGLSASVVSVAKSARNDFDAIVSALNGRVADRSLFGGTATDGAALVDASTMMTQISAAVAGSPTISDIVTAVDDYFMTPGGGFETGAYIGSTNDLAPMRLNDNQSADFNVRADTMELREAMRDSALAALALDPGLNLDLIEQKQLMETAGERLLTGQDNMTSVRADVGFNQERVENVMAENSLSRSSMLMTQSDLIGADQTEVAGKLQAVQVQLEMVYTITARLSQLTLANYVR</sequence>